<dbReference type="Gene3D" id="3.40.30.10">
    <property type="entry name" value="Glutaredoxin"/>
    <property type="match status" value="1"/>
</dbReference>
<dbReference type="EMBL" id="KK101451">
    <property type="protein sequence ID" value="KIZ00836.1"/>
    <property type="molecule type" value="Genomic_DNA"/>
</dbReference>
<dbReference type="STRING" id="145388.A0A0D2N438"/>
<dbReference type="InterPro" id="IPR036249">
    <property type="entry name" value="Thioredoxin-like_sf"/>
</dbReference>
<evidence type="ECO:0000313" key="1">
    <source>
        <dbReference type="EMBL" id="KIZ00836.1"/>
    </source>
</evidence>
<organism evidence="1 2">
    <name type="scientific">Monoraphidium neglectum</name>
    <dbReference type="NCBI Taxonomy" id="145388"/>
    <lineage>
        <taxon>Eukaryota</taxon>
        <taxon>Viridiplantae</taxon>
        <taxon>Chlorophyta</taxon>
        <taxon>core chlorophytes</taxon>
        <taxon>Chlorophyceae</taxon>
        <taxon>CS clade</taxon>
        <taxon>Sphaeropleales</taxon>
        <taxon>Selenastraceae</taxon>
        <taxon>Monoraphidium</taxon>
    </lineage>
</organism>
<evidence type="ECO:0000313" key="2">
    <source>
        <dbReference type="Proteomes" id="UP000054498"/>
    </source>
</evidence>
<evidence type="ECO:0008006" key="3">
    <source>
        <dbReference type="Google" id="ProtNLM"/>
    </source>
</evidence>
<reference evidence="1 2" key="1">
    <citation type="journal article" date="2013" name="BMC Genomics">
        <title>Reconstruction of the lipid metabolism for the microalga Monoraphidium neglectum from its genome sequence reveals characteristics suitable for biofuel production.</title>
        <authorList>
            <person name="Bogen C."/>
            <person name="Al-Dilaimi A."/>
            <person name="Albersmeier A."/>
            <person name="Wichmann J."/>
            <person name="Grundmann M."/>
            <person name="Rupp O."/>
            <person name="Lauersen K.J."/>
            <person name="Blifernez-Klassen O."/>
            <person name="Kalinowski J."/>
            <person name="Goesmann A."/>
            <person name="Mussgnug J.H."/>
            <person name="Kruse O."/>
        </authorList>
    </citation>
    <scope>NUCLEOTIDE SEQUENCE [LARGE SCALE GENOMIC DNA]</scope>
    <source>
        <strain evidence="1 2">SAG 48.87</strain>
    </source>
</reference>
<dbReference type="GeneID" id="25740001"/>
<dbReference type="RefSeq" id="XP_013899855.1">
    <property type="nucleotide sequence ID" value="XM_014044401.1"/>
</dbReference>
<accession>A0A0D2N438</accession>
<name>A0A0D2N438_9CHLO</name>
<dbReference type="CDD" id="cd02947">
    <property type="entry name" value="TRX_family"/>
    <property type="match status" value="1"/>
</dbReference>
<keyword evidence="2" id="KW-1185">Reference proteome</keyword>
<proteinExistence type="predicted"/>
<dbReference type="Proteomes" id="UP000054498">
    <property type="component" value="Unassembled WGS sequence"/>
</dbReference>
<sequence length="144" mass="15317">MQTIKISTRGSAAALRAGQRTRARVVCCRAEAVSAPTVVEQVKLVREIDPEAFADLTANSDVPVLVDYYTQSTVSAPGNIPMEVSFKAQQAGAGACGAHDKKFAIAQGIKALPTFHIYHRGVKVGEMTGAKIEKLRALVEAHAL</sequence>
<dbReference type="AlphaFoldDB" id="A0A0D2N438"/>
<dbReference type="SUPFAM" id="SSF52833">
    <property type="entry name" value="Thioredoxin-like"/>
    <property type="match status" value="1"/>
</dbReference>
<protein>
    <recommendedName>
        <fullName evidence="3">Thioredoxin domain-containing protein</fullName>
    </recommendedName>
</protein>
<dbReference type="OrthoDB" id="10263751at2759"/>
<gene>
    <name evidence="1" type="ORF">MNEG_7125</name>
</gene>
<dbReference type="KEGG" id="mng:MNEG_7125"/>